<keyword evidence="4" id="KW-0010">Activator</keyword>
<comment type="caution">
    <text evidence="8">The sequence shown here is derived from an EMBL/GenBank/DDBJ whole genome shotgun (WGS) entry which is preliminary data.</text>
</comment>
<dbReference type="InterPro" id="IPR009057">
    <property type="entry name" value="Homeodomain-like_sf"/>
</dbReference>
<reference evidence="8 9" key="1">
    <citation type="journal article" date="2015" name="PLoS ONE">
        <title>Rice-Infecting Pseudomonas Genomes Are Highly Accessorized and Harbor Multiple Putative Virulence Mechanisms to Cause Sheath Brown Rot.</title>
        <authorList>
            <person name="Quibod I.L."/>
            <person name="Grande G."/>
            <person name="Oreiro E.G."/>
            <person name="Borja F.N."/>
            <person name="Dossa G.S."/>
            <person name="Mauleon R."/>
            <person name="Cruz C.V."/>
            <person name="Oliva R."/>
        </authorList>
    </citation>
    <scope>NUCLEOTIDE SEQUENCE [LARGE SCALE GENOMIC DNA]</scope>
    <source>
        <strain evidence="8 9">IRRI 6609</strain>
    </source>
</reference>
<dbReference type="PROSITE" id="PS01124">
    <property type="entry name" value="HTH_ARAC_FAMILY_2"/>
    <property type="match status" value="1"/>
</dbReference>
<accession>A0A0M9GCS8</accession>
<dbReference type="InterPro" id="IPR050204">
    <property type="entry name" value="AraC_XylS_family_regulators"/>
</dbReference>
<keyword evidence="9" id="KW-1185">Reference proteome</keyword>
<sequence>MSESPPAGHRQFSRSLKTLNLAYLNESGQGALTPPPPRRIAFVLLDNFSMMAFTGALDGLVTANLLGRAPLYEVKTFGIDHLQIACDLGISIAADDCISALRPDGADLLIVCGGLRSPLQPAGKLVEKLRQCARASMQLGSLWNGCFQLAHAGLLDGRSCTVHPENRAGLMEICPTVQLLPQPYVIDGGLISCAGANSALGLILNVIRAQQGDELVRGIEAILSCDRSEQTDNMPLARVSRDPRLPVALQSLLDLMENNIEDPLELDQLAAYVNLSRRQVDRLFQQFMQSSPKRYYLELRLTRGRQLLLQTNESVINIATACGFVSSAHFSRCFRDFFGHTASEARARHR</sequence>
<dbReference type="PANTHER" id="PTHR46796:SF6">
    <property type="entry name" value="ARAC SUBFAMILY"/>
    <property type="match status" value="1"/>
</dbReference>
<name>A0A0M9GCS8_9PSED</name>
<evidence type="ECO:0000313" key="9">
    <source>
        <dbReference type="Proteomes" id="UP000037931"/>
    </source>
</evidence>
<dbReference type="RefSeq" id="WP_054058140.1">
    <property type="nucleotide sequence ID" value="NZ_JSYZ01000025.1"/>
</dbReference>
<dbReference type="InterPro" id="IPR018062">
    <property type="entry name" value="HTH_AraC-typ_CS"/>
</dbReference>
<dbReference type="Pfam" id="PF12833">
    <property type="entry name" value="HTH_18"/>
    <property type="match status" value="1"/>
</dbReference>
<dbReference type="SMART" id="SM00342">
    <property type="entry name" value="HTH_ARAC"/>
    <property type="match status" value="1"/>
</dbReference>
<keyword evidence="3" id="KW-0238">DNA-binding</keyword>
<evidence type="ECO:0000256" key="5">
    <source>
        <dbReference type="ARBA" id="ARBA00023163"/>
    </source>
</evidence>
<dbReference type="OrthoDB" id="9803764at2"/>
<dbReference type="EMBL" id="JSYZ01000025">
    <property type="protein sequence ID" value="KPA87895.1"/>
    <property type="molecule type" value="Genomic_DNA"/>
</dbReference>
<feature type="domain" description="HTH araC/xylS-type" evidence="7">
    <location>
        <begin position="250"/>
        <end position="348"/>
    </location>
</feature>
<organism evidence="8 9">
    <name type="scientific">Pseudomonas asplenii</name>
    <dbReference type="NCBI Taxonomy" id="53407"/>
    <lineage>
        <taxon>Bacteria</taxon>
        <taxon>Pseudomonadati</taxon>
        <taxon>Pseudomonadota</taxon>
        <taxon>Gammaproteobacteria</taxon>
        <taxon>Pseudomonadales</taxon>
        <taxon>Pseudomonadaceae</taxon>
        <taxon>Pseudomonas</taxon>
    </lineage>
</organism>
<evidence type="ECO:0000259" key="7">
    <source>
        <dbReference type="PROSITE" id="PS01124"/>
    </source>
</evidence>
<comment type="function">
    <text evidence="6">Regulatory protein of the TOL plasmid xyl operons. XylS activates the xylXYZLTEGFJQKIH operon required for the degradation of toluene, m-xylene and p-xylene.</text>
</comment>
<dbReference type="SUPFAM" id="SSF46689">
    <property type="entry name" value="Homeodomain-like"/>
    <property type="match status" value="2"/>
</dbReference>
<protein>
    <submittedName>
        <fullName evidence="8">Transcriptional regulator, AraC family with amidase-like domain</fullName>
    </submittedName>
</protein>
<evidence type="ECO:0000256" key="4">
    <source>
        <dbReference type="ARBA" id="ARBA00023159"/>
    </source>
</evidence>
<dbReference type="Pfam" id="PF01965">
    <property type="entry name" value="DJ-1_PfpI"/>
    <property type="match status" value="1"/>
</dbReference>
<dbReference type="GO" id="GO:0043565">
    <property type="term" value="F:sequence-specific DNA binding"/>
    <property type="evidence" value="ECO:0007669"/>
    <property type="project" value="InterPro"/>
</dbReference>
<evidence type="ECO:0000256" key="2">
    <source>
        <dbReference type="ARBA" id="ARBA00023015"/>
    </source>
</evidence>
<dbReference type="InterPro" id="IPR002818">
    <property type="entry name" value="DJ-1/PfpI"/>
</dbReference>
<dbReference type="PROSITE" id="PS00041">
    <property type="entry name" value="HTH_ARAC_FAMILY_1"/>
    <property type="match status" value="1"/>
</dbReference>
<dbReference type="GO" id="GO:0009893">
    <property type="term" value="P:positive regulation of metabolic process"/>
    <property type="evidence" value="ECO:0007669"/>
    <property type="project" value="UniProtKB-ARBA"/>
</dbReference>
<evidence type="ECO:0000313" key="8">
    <source>
        <dbReference type="EMBL" id="KPA87895.1"/>
    </source>
</evidence>
<comment type="subcellular location">
    <subcellularLocation>
        <location evidence="1">Cytoplasm</location>
    </subcellularLocation>
</comment>
<dbReference type="PATRIC" id="fig|50340.43.peg.3185"/>
<dbReference type="SUPFAM" id="SSF52317">
    <property type="entry name" value="Class I glutamine amidotransferase-like"/>
    <property type="match status" value="1"/>
</dbReference>
<dbReference type="InterPro" id="IPR018060">
    <property type="entry name" value="HTH_AraC"/>
</dbReference>
<evidence type="ECO:0000256" key="1">
    <source>
        <dbReference type="ARBA" id="ARBA00004496"/>
    </source>
</evidence>
<dbReference type="InterPro" id="IPR029062">
    <property type="entry name" value="Class_I_gatase-like"/>
</dbReference>
<dbReference type="AlphaFoldDB" id="A0A0M9GCS8"/>
<keyword evidence="2" id="KW-0805">Transcription regulation</keyword>
<proteinExistence type="predicted"/>
<gene>
    <name evidence="8" type="ORF">PF66_05472</name>
</gene>
<dbReference type="GO" id="GO:0003700">
    <property type="term" value="F:DNA-binding transcription factor activity"/>
    <property type="evidence" value="ECO:0007669"/>
    <property type="project" value="InterPro"/>
</dbReference>
<evidence type="ECO:0000256" key="3">
    <source>
        <dbReference type="ARBA" id="ARBA00023125"/>
    </source>
</evidence>
<dbReference type="Proteomes" id="UP000037931">
    <property type="component" value="Unassembled WGS sequence"/>
</dbReference>
<dbReference type="Gene3D" id="1.10.10.60">
    <property type="entry name" value="Homeodomain-like"/>
    <property type="match status" value="1"/>
</dbReference>
<dbReference type="GO" id="GO:0005737">
    <property type="term" value="C:cytoplasm"/>
    <property type="evidence" value="ECO:0007669"/>
    <property type="project" value="UniProtKB-SubCell"/>
</dbReference>
<dbReference type="STRING" id="50340.PF66_05472"/>
<dbReference type="CDD" id="cd03136">
    <property type="entry name" value="GATase1_AraC_ArgR_like"/>
    <property type="match status" value="1"/>
</dbReference>
<dbReference type="PANTHER" id="PTHR46796">
    <property type="entry name" value="HTH-TYPE TRANSCRIPTIONAL ACTIVATOR RHAS-RELATED"/>
    <property type="match status" value="1"/>
</dbReference>
<dbReference type="Gene3D" id="3.40.50.880">
    <property type="match status" value="1"/>
</dbReference>
<keyword evidence="5" id="KW-0804">Transcription</keyword>
<evidence type="ECO:0000256" key="6">
    <source>
        <dbReference type="ARBA" id="ARBA00037345"/>
    </source>
</evidence>